<feature type="domain" description="DUF4055" evidence="2">
    <location>
        <begin position="265"/>
        <end position="407"/>
    </location>
</feature>
<sequence length="511" mass="56562">MGATTTHPQWLKFSPLWEKMLDCFQGADHIKSLGTKYLPATASMEYDGMGAGEDGRKRYDAYKQRAKFPEYVNDAVLQHGGTLHRKPAVIVLPEAMEPLRKRITSKGEGLDQLLRRINELQLRDGRLGLLVDLPQGETRGTLPYVAVYEALAIRNWDDGDDTLGHKALNFVRLDESKYVMDHASKDWHWKIIYRDLLLGDVEKDEQENAGAKYHQELREVVGTDDAAQESVIAEVIPMYNGKAMEAIPFVFCNAMDLVAEPDRPPLLTLANQAISIYQGEADYRQALFMQGQDTLVVKGGILNTNQVDDKAPVRVGAGARIDVTPEGDAKYVGVNSQGLPEQRKALEADHKDAQARSGSLTSAESASQESGDALRIRTTTKTASLVGIAITGAAALEQVLRYIAEWMGLDPNEVTVAPNIDFSKTMMIGQDFVQVMTAKNLGAPISAESVHNWLADNSMTTLSFEDEMKRIQEENEKYKDLLQPVQKPDQNQLQQTSNGDTGKTSTTPPKQ</sequence>
<dbReference type="InterPro" id="IPR025129">
    <property type="entry name" value="DUF4055"/>
</dbReference>
<feature type="compositionally biased region" description="Polar residues" evidence="1">
    <location>
        <begin position="356"/>
        <end position="370"/>
    </location>
</feature>
<reference evidence="3" key="1">
    <citation type="submission" date="2024-05" db="EMBL/GenBank/DDBJ databases">
        <authorList>
            <person name="Ferriol-Gonzalez C."/>
            <person name="Concha-Eloko R."/>
            <person name="Bernabeu-Gimeno M."/>
            <person name="Fernandez-Cuenca F."/>
            <person name="Canada-Garcia J.E."/>
            <person name="Garcia-Cobos S."/>
            <person name="Sanjuan R."/>
            <person name="Domingo-Calap P."/>
        </authorList>
    </citation>
    <scope>NUCLEOTIDE SEQUENCE</scope>
</reference>
<feature type="region of interest" description="Disordered" evidence="1">
    <location>
        <begin position="483"/>
        <end position="511"/>
    </location>
</feature>
<feature type="compositionally biased region" description="Polar residues" evidence="1">
    <location>
        <begin position="488"/>
        <end position="511"/>
    </location>
</feature>
<gene>
    <name evidence="3" type="ORF">vBKpn2P2_86</name>
</gene>
<feature type="region of interest" description="Disordered" evidence="1">
    <location>
        <begin position="351"/>
        <end position="373"/>
    </location>
</feature>
<protein>
    <submittedName>
        <fullName evidence="3">Portal protein</fullName>
    </submittedName>
</protein>
<dbReference type="Pfam" id="PF13264">
    <property type="entry name" value="DUF4055"/>
    <property type="match status" value="1"/>
</dbReference>
<evidence type="ECO:0000256" key="1">
    <source>
        <dbReference type="SAM" id="MobiDB-lite"/>
    </source>
</evidence>
<dbReference type="EMBL" id="PP848851">
    <property type="protein sequence ID" value="XCG96934.1"/>
    <property type="molecule type" value="Genomic_DNA"/>
</dbReference>
<proteinExistence type="predicted"/>
<accession>A0AAU8EEC5</accession>
<name>A0AAU8EEC5_9VIRU</name>
<evidence type="ECO:0000313" key="3">
    <source>
        <dbReference type="EMBL" id="XCG96934.1"/>
    </source>
</evidence>
<organism evidence="3">
    <name type="scientific">Klebsiella phage vB_Kpn2-P2</name>
    <dbReference type="NCBI Taxonomy" id="3230849"/>
    <lineage>
        <taxon>Viruses</taxon>
    </lineage>
</organism>
<evidence type="ECO:0000259" key="2">
    <source>
        <dbReference type="Pfam" id="PF13264"/>
    </source>
</evidence>